<evidence type="ECO:0000256" key="1">
    <source>
        <dbReference type="SAM" id="MobiDB-lite"/>
    </source>
</evidence>
<organism evidence="2">
    <name type="scientific">marine sediment metagenome</name>
    <dbReference type="NCBI Taxonomy" id="412755"/>
    <lineage>
        <taxon>unclassified sequences</taxon>
        <taxon>metagenomes</taxon>
        <taxon>ecological metagenomes</taxon>
    </lineage>
</organism>
<dbReference type="AlphaFoldDB" id="X0YGD9"/>
<protein>
    <submittedName>
        <fullName evidence="2">Uncharacterized protein</fullName>
    </submittedName>
</protein>
<gene>
    <name evidence="2" type="ORF">S01H4_13404</name>
</gene>
<proteinExistence type="predicted"/>
<evidence type="ECO:0000313" key="2">
    <source>
        <dbReference type="EMBL" id="GAG55054.1"/>
    </source>
</evidence>
<dbReference type="EMBL" id="BART01005907">
    <property type="protein sequence ID" value="GAG55054.1"/>
    <property type="molecule type" value="Genomic_DNA"/>
</dbReference>
<feature type="region of interest" description="Disordered" evidence="1">
    <location>
        <begin position="99"/>
        <end position="119"/>
    </location>
</feature>
<feature type="compositionally biased region" description="Basic and acidic residues" evidence="1">
    <location>
        <begin position="99"/>
        <end position="117"/>
    </location>
</feature>
<sequence length="150" mass="16472">MENVTFVSKGSNRYSLQVEPENKVPDSFGVLHTISVAKLVSFDGGVFRTKDKDLIEAIRKTEAFDSGRVFELPSGARPPEKPKVEVIRGAVSSKTIHEEAGVKEPEEGGLSLKEKGNTECPDCGKQFKEDYRGAKLRMHKIGAHGSRKKG</sequence>
<accession>X0YGD9</accession>
<name>X0YGD9_9ZZZZ</name>
<comment type="caution">
    <text evidence="2">The sequence shown here is derived from an EMBL/GenBank/DDBJ whole genome shotgun (WGS) entry which is preliminary data.</text>
</comment>
<reference evidence="2" key="1">
    <citation type="journal article" date="2014" name="Front. Microbiol.">
        <title>High frequency of phylogenetically diverse reductive dehalogenase-homologous genes in deep subseafloor sedimentary metagenomes.</title>
        <authorList>
            <person name="Kawai M."/>
            <person name="Futagami T."/>
            <person name="Toyoda A."/>
            <person name="Takaki Y."/>
            <person name="Nishi S."/>
            <person name="Hori S."/>
            <person name="Arai W."/>
            <person name="Tsubouchi T."/>
            <person name="Morono Y."/>
            <person name="Uchiyama I."/>
            <person name="Ito T."/>
            <person name="Fujiyama A."/>
            <person name="Inagaki F."/>
            <person name="Takami H."/>
        </authorList>
    </citation>
    <scope>NUCLEOTIDE SEQUENCE</scope>
    <source>
        <strain evidence="2">Expedition CK06-06</strain>
    </source>
</reference>